<dbReference type="InterPro" id="IPR001638">
    <property type="entry name" value="Solute-binding_3/MltF_N"/>
</dbReference>
<accession>A0A6J7E3Z3</accession>
<reference evidence="3" key="1">
    <citation type="submission" date="2020-05" db="EMBL/GenBank/DDBJ databases">
        <authorList>
            <person name="Chiriac C."/>
            <person name="Salcher M."/>
            <person name="Ghai R."/>
            <person name="Kavagutti S V."/>
        </authorList>
    </citation>
    <scope>NUCLEOTIDE SEQUENCE</scope>
</reference>
<dbReference type="PANTHER" id="PTHR35936:SF17">
    <property type="entry name" value="ARGININE-BINDING EXTRACELLULAR PROTEIN ARTP"/>
    <property type="match status" value="1"/>
</dbReference>
<dbReference type="Gene3D" id="3.40.190.10">
    <property type="entry name" value="Periplasmic binding protein-like II"/>
    <property type="match status" value="2"/>
</dbReference>
<dbReference type="CDD" id="cd13530">
    <property type="entry name" value="PBP2_peptides_like"/>
    <property type="match status" value="1"/>
</dbReference>
<dbReference type="Pfam" id="PF00497">
    <property type="entry name" value="SBP_bac_3"/>
    <property type="match status" value="1"/>
</dbReference>
<evidence type="ECO:0000313" key="3">
    <source>
        <dbReference type="EMBL" id="CAB4875269.1"/>
    </source>
</evidence>
<proteinExistence type="predicted"/>
<dbReference type="AlphaFoldDB" id="A0A6J7E3Z3"/>
<dbReference type="SMART" id="SM00062">
    <property type="entry name" value="PBPb"/>
    <property type="match status" value="1"/>
</dbReference>
<dbReference type="PROSITE" id="PS51257">
    <property type="entry name" value="PROKAR_LIPOPROTEIN"/>
    <property type="match status" value="1"/>
</dbReference>
<dbReference type="SUPFAM" id="SSF53850">
    <property type="entry name" value="Periplasmic binding protein-like II"/>
    <property type="match status" value="1"/>
</dbReference>
<organism evidence="3">
    <name type="scientific">freshwater metagenome</name>
    <dbReference type="NCBI Taxonomy" id="449393"/>
    <lineage>
        <taxon>unclassified sequences</taxon>
        <taxon>metagenomes</taxon>
        <taxon>ecological metagenomes</taxon>
    </lineage>
</organism>
<feature type="domain" description="Solute-binding protein family 3/N-terminal" evidence="2">
    <location>
        <begin position="74"/>
        <end position="278"/>
    </location>
</feature>
<dbReference type="EMBL" id="CAFBLP010000021">
    <property type="protein sequence ID" value="CAB4875269.1"/>
    <property type="molecule type" value="Genomic_DNA"/>
</dbReference>
<evidence type="ECO:0000256" key="1">
    <source>
        <dbReference type="ARBA" id="ARBA00022729"/>
    </source>
</evidence>
<name>A0A6J7E3Z3_9ZZZZ</name>
<evidence type="ECO:0000259" key="2">
    <source>
        <dbReference type="SMART" id="SM00062"/>
    </source>
</evidence>
<keyword evidence="1" id="KW-0732">Signal</keyword>
<protein>
    <submittedName>
        <fullName evidence="3">Unannotated protein</fullName>
    </submittedName>
</protein>
<dbReference type="PANTHER" id="PTHR35936">
    <property type="entry name" value="MEMBRANE-BOUND LYTIC MUREIN TRANSGLYCOSYLASE F"/>
    <property type="match status" value="1"/>
</dbReference>
<gene>
    <name evidence="3" type="ORF">UFOPK3376_01086</name>
</gene>
<sequence>MKMRTYAALAMAGAILISSCGSDTKSTSSSSGTTPAGGATVDCKPVKAGTLSVVTSLPGPNFWGTTNAEVDPDKIKSGIEFDLANLIAAKCGLKMSFRNESFDALVAGQIAADSYDISLSQVTITADRAKVVDFSQGYFKSDQGLLVKAGTVVKTWDDVKKLKLGVQASTTAEYYFTSGEVPGWKLDSTKVFPDLSSAYAALNAGQVDGIIIDTPINLGQASQSGGKLEVVGQFKTGEEYGAIYGLGNGKKAIFDPILQGFIDDGTINGLIAKYLGGDPSTVPFIDVPTS</sequence>